<dbReference type="AlphaFoldDB" id="A0A4Q9DU83"/>
<dbReference type="SUPFAM" id="SSF53649">
    <property type="entry name" value="Alkaline phosphatase-like"/>
    <property type="match status" value="1"/>
</dbReference>
<feature type="domain" description="Sulfatase N-terminal" evidence="3">
    <location>
        <begin position="12"/>
        <end position="339"/>
    </location>
</feature>
<dbReference type="EMBL" id="SIRE01000008">
    <property type="protein sequence ID" value="TBL78968.1"/>
    <property type="molecule type" value="Genomic_DNA"/>
</dbReference>
<dbReference type="OrthoDB" id="9762324at2"/>
<gene>
    <name evidence="4" type="ORF">EYB31_12115</name>
</gene>
<dbReference type="RefSeq" id="WP_131013604.1">
    <property type="nucleotide sequence ID" value="NZ_SIRE01000008.1"/>
</dbReference>
<dbReference type="InterPro" id="IPR050738">
    <property type="entry name" value="Sulfatase"/>
</dbReference>
<evidence type="ECO:0000313" key="4">
    <source>
        <dbReference type="EMBL" id="TBL78968.1"/>
    </source>
</evidence>
<keyword evidence="5" id="KW-1185">Reference proteome</keyword>
<dbReference type="CDD" id="cd16034">
    <property type="entry name" value="sulfatase_like"/>
    <property type="match status" value="1"/>
</dbReference>
<dbReference type="GO" id="GO:0004065">
    <property type="term" value="F:arylsulfatase activity"/>
    <property type="evidence" value="ECO:0007669"/>
    <property type="project" value="TreeGrafter"/>
</dbReference>
<organism evidence="4 5">
    <name type="scientific">Paenibacillus thalictri</name>
    <dbReference type="NCBI Taxonomy" id="2527873"/>
    <lineage>
        <taxon>Bacteria</taxon>
        <taxon>Bacillati</taxon>
        <taxon>Bacillota</taxon>
        <taxon>Bacilli</taxon>
        <taxon>Bacillales</taxon>
        <taxon>Paenibacillaceae</taxon>
        <taxon>Paenibacillus</taxon>
    </lineage>
</organism>
<protein>
    <submittedName>
        <fullName evidence="4">DUF229 domain-containing protein</fullName>
    </submittedName>
</protein>
<accession>A0A4Q9DU83</accession>
<comment type="caution">
    <text evidence="4">The sequence shown here is derived from an EMBL/GenBank/DDBJ whole genome shotgun (WGS) entry which is preliminary data.</text>
</comment>
<proteinExistence type="inferred from homology"/>
<evidence type="ECO:0000256" key="2">
    <source>
        <dbReference type="ARBA" id="ARBA00022801"/>
    </source>
</evidence>
<dbReference type="PANTHER" id="PTHR42693">
    <property type="entry name" value="ARYLSULFATASE FAMILY MEMBER"/>
    <property type="match status" value="1"/>
</dbReference>
<evidence type="ECO:0000313" key="5">
    <source>
        <dbReference type="Proteomes" id="UP000293142"/>
    </source>
</evidence>
<dbReference type="InterPro" id="IPR000917">
    <property type="entry name" value="Sulfatase_N"/>
</dbReference>
<comment type="similarity">
    <text evidence="1">Belongs to the sulfatase family.</text>
</comment>
<evidence type="ECO:0000256" key="1">
    <source>
        <dbReference type="ARBA" id="ARBA00008779"/>
    </source>
</evidence>
<name>A0A4Q9DU83_9BACL</name>
<sequence length="452" mass="51353">MTSASSNHNKRPNVIWIFGDQHRGQALGCAGDPNAHTPNIDNLAASGMQFTRAVSGIPLCCPYRGSLLTGLYPHRAVRGHEHRLDPEHRTLAHVFNEAGYDTAYFGKWHLDGFHEREGRAAHHIIPPERRGGFRKWIGYENNNSQWDCWVHGGAGDEAFHHRLPGYETDELTGLLLDYLREQAEAQASGSEQPFFAVLSVQPPHDPYIAPAPFRDKYNAASIRLRPNVPQVPRIEEQARKELAGYYAMIENWDWNVGRIVKALRDSGTLENTHILFFSDHGDMHGSHGQFRKTSPWEEAIRVPMIISGEKPFYGRRTGTTKVPLNHVDVAPTTLGLCGIGKPDWMQGTDMSSLRLPERPQPEMPDSAFLQLVEPTRHANSVDRAWRGVVTTDGWKYVCLENTPWLMFNLNEDPYEQVNLAFNSVYASERKWLNERLKLWVADTGDRFELPDF</sequence>
<dbReference type="Pfam" id="PF00884">
    <property type="entry name" value="Sulfatase"/>
    <property type="match status" value="1"/>
</dbReference>
<dbReference type="PANTHER" id="PTHR42693:SF53">
    <property type="entry name" value="ENDO-4-O-SULFATASE"/>
    <property type="match status" value="1"/>
</dbReference>
<evidence type="ECO:0000259" key="3">
    <source>
        <dbReference type="Pfam" id="PF00884"/>
    </source>
</evidence>
<keyword evidence="2" id="KW-0378">Hydrolase</keyword>
<dbReference type="Proteomes" id="UP000293142">
    <property type="component" value="Unassembled WGS sequence"/>
</dbReference>
<dbReference type="InterPro" id="IPR017850">
    <property type="entry name" value="Alkaline_phosphatase_core_sf"/>
</dbReference>
<reference evidence="4 5" key="1">
    <citation type="submission" date="2019-02" db="EMBL/GenBank/DDBJ databases">
        <title>Paenibacillus sp. nov., isolated from surface-sterilized tissue of Thalictrum simplex L.</title>
        <authorList>
            <person name="Tuo L."/>
        </authorList>
    </citation>
    <scope>NUCLEOTIDE SEQUENCE [LARGE SCALE GENOMIC DNA]</scope>
    <source>
        <strain evidence="4 5">N2SHLJ1</strain>
    </source>
</reference>
<dbReference type="Gene3D" id="3.40.720.10">
    <property type="entry name" value="Alkaline Phosphatase, subunit A"/>
    <property type="match status" value="1"/>
</dbReference>